<protein>
    <submittedName>
        <fullName evidence="1">Uncharacterized protein</fullName>
    </submittedName>
</protein>
<dbReference type="EMBL" id="KL198016">
    <property type="protein sequence ID" value="KDQ21236.1"/>
    <property type="molecule type" value="Genomic_DNA"/>
</dbReference>
<sequence length="156" mass="16837">MVHARSRNRTGVTVGGGYRTLAGFNHYPIRLCHTSVFPFPSLSCSQHGGARGPAPRRSQASRWPLAATKHPTSALYFSSSFRLRIPLPALLSSRSKLIYPFPSMDPASPSLTVPVTLKSGPSIRLAPLSESKNALKLVTSTCPLTAAFRNLTAINH</sequence>
<evidence type="ECO:0000313" key="1">
    <source>
        <dbReference type="EMBL" id="KDQ21236.1"/>
    </source>
</evidence>
<name>A0A067NBS7_BOTB1</name>
<dbReference type="HOGENOM" id="CLU_1686267_0_0_1"/>
<keyword evidence="2" id="KW-1185">Reference proteome</keyword>
<accession>A0A067NBS7</accession>
<dbReference type="InParanoid" id="A0A067NBS7"/>
<proteinExistence type="predicted"/>
<organism evidence="1 2">
    <name type="scientific">Botryobasidium botryosum (strain FD-172 SS1)</name>
    <dbReference type="NCBI Taxonomy" id="930990"/>
    <lineage>
        <taxon>Eukaryota</taxon>
        <taxon>Fungi</taxon>
        <taxon>Dikarya</taxon>
        <taxon>Basidiomycota</taxon>
        <taxon>Agaricomycotina</taxon>
        <taxon>Agaricomycetes</taxon>
        <taxon>Cantharellales</taxon>
        <taxon>Botryobasidiaceae</taxon>
        <taxon>Botryobasidium</taxon>
    </lineage>
</organism>
<evidence type="ECO:0000313" key="2">
    <source>
        <dbReference type="Proteomes" id="UP000027195"/>
    </source>
</evidence>
<dbReference type="AlphaFoldDB" id="A0A067NBS7"/>
<reference evidence="2" key="1">
    <citation type="journal article" date="2014" name="Proc. Natl. Acad. Sci. U.S.A.">
        <title>Extensive sampling of basidiomycete genomes demonstrates inadequacy of the white-rot/brown-rot paradigm for wood decay fungi.</title>
        <authorList>
            <person name="Riley R."/>
            <person name="Salamov A.A."/>
            <person name="Brown D.W."/>
            <person name="Nagy L.G."/>
            <person name="Floudas D."/>
            <person name="Held B.W."/>
            <person name="Levasseur A."/>
            <person name="Lombard V."/>
            <person name="Morin E."/>
            <person name="Otillar R."/>
            <person name="Lindquist E.A."/>
            <person name="Sun H."/>
            <person name="LaButti K.M."/>
            <person name="Schmutz J."/>
            <person name="Jabbour D."/>
            <person name="Luo H."/>
            <person name="Baker S.E."/>
            <person name="Pisabarro A.G."/>
            <person name="Walton J.D."/>
            <person name="Blanchette R.A."/>
            <person name="Henrissat B."/>
            <person name="Martin F."/>
            <person name="Cullen D."/>
            <person name="Hibbett D.S."/>
            <person name="Grigoriev I.V."/>
        </authorList>
    </citation>
    <scope>NUCLEOTIDE SEQUENCE [LARGE SCALE GENOMIC DNA]</scope>
    <source>
        <strain evidence="2">FD-172 SS1</strain>
    </source>
</reference>
<dbReference type="Proteomes" id="UP000027195">
    <property type="component" value="Unassembled WGS sequence"/>
</dbReference>
<gene>
    <name evidence="1" type="ORF">BOTBODRAFT_196325</name>
</gene>